<protein>
    <submittedName>
        <fullName evidence="10">TonB-dependent Receptor Plug Domain protein</fullName>
    </submittedName>
</protein>
<dbReference type="InterPro" id="IPR012910">
    <property type="entry name" value="Plug_dom"/>
</dbReference>
<accession>A0A1R4B4V2</accession>
<sequence length="820" mass="92743">MKVTYLAALMMASAPMSYAAEDVVDLGDMEIVEEGQAHNSAKSAPLYESYDPIDSGLGVISEESINNSRTGGTDTTELLRRMPGVQLDKSSQQAASKRDIQSIRPKDFTISGGPIYGNNVQIDGISMNSLHDVYQPNADNDANGIYGQTSQTLYVNPDLLGSVEVYDSNISARYGEFSGGVVNYEVRKPKREFSFKFSTEFQNDSMVRYHKPDFDDPEDAEELDDPANFSKSNSSVTFDIPLTDKLYTLFGYSYSESTVEYEKDAIYGGKSYDNGDTNQNFLLKAEYLYRDNLTFEGQILYSPYESERDLPARRNDHMESDSSGLQMYVKASGYKGATDWMSKLAYTNNDSSRDWAVPLVRMRGKYLDWCGTTRNCFTGGLGDLDQTQDEYSWDTEFSTHLTSGLLNYGSNVTYTQVSKARGQEANYYYLDKGAETDSFNCEAGDPSCVPTSATRRKVTHPAYDVDIDFYKYALWAEYLRQIGSVEIRAGLRYSYNNYFENHNIAPRLSADWEFLDDTYLTLGANRYYSKSGFSYAIREQIPYSSCTERELKNGSDGSYGGRPGPWSDTCKSGRSQDYYSADINTPYSDEVSAAITVPTFLDGQFRVKTVYRQNRDQLASSDLHKDTKPYYYTLTNDGKTDYYEYSVEWQGAYDNHAFSANVTWSKTKTFGYSTYLASQDNVDDVVYYHGKTISRSELFSMSSRDNFAAPIKATVAWNARWLNGDLHTGAQLHYLGKYESLSDTGDNYEDAGGSRYDIYDEVEDKALTTIYLNASYRVFKKDNHQALVTLRIDNLLDETTGISSDYQMGRAYWLGFSYEM</sequence>
<keyword evidence="6 7" id="KW-0998">Cell outer membrane</keyword>
<keyword evidence="3 7" id="KW-1134">Transmembrane beta strand</keyword>
<evidence type="ECO:0000256" key="7">
    <source>
        <dbReference type="PROSITE-ProRule" id="PRU01360"/>
    </source>
</evidence>
<dbReference type="InterPro" id="IPR039426">
    <property type="entry name" value="TonB-dep_rcpt-like"/>
</dbReference>
<dbReference type="InterPro" id="IPR037066">
    <property type="entry name" value="Plug_dom_sf"/>
</dbReference>
<dbReference type="Gene3D" id="2.40.170.20">
    <property type="entry name" value="TonB-dependent receptor, beta-barrel domain"/>
    <property type="match status" value="1"/>
</dbReference>
<dbReference type="InterPro" id="IPR036942">
    <property type="entry name" value="Beta-barrel_TonB_sf"/>
</dbReference>
<keyword evidence="11" id="KW-1185">Reference proteome</keyword>
<evidence type="ECO:0000256" key="2">
    <source>
        <dbReference type="ARBA" id="ARBA00022448"/>
    </source>
</evidence>
<dbReference type="RefSeq" id="WP_077314327.1">
    <property type="nucleotide sequence ID" value="NZ_AP024888.1"/>
</dbReference>
<dbReference type="PROSITE" id="PS52016">
    <property type="entry name" value="TONB_DEPENDENT_REC_3"/>
    <property type="match status" value="1"/>
</dbReference>
<keyword evidence="4 7" id="KW-0812">Transmembrane</keyword>
<evidence type="ECO:0000313" key="11">
    <source>
        <dbReference type="Proteomes" id="UP000189475"/>
    </source>
</evidence>
<dbReference type="EMBL" id="FUFT01000005">
    <property type="protein sequence ID" value="SJL83921.1"/>
    <property type="molecule type" value="Genomic_DNA"/>
</dbReference>
<keyword evidence="5 7" id="KW-0472">Membrane</keyword>
<keyword evidence="8" id="KW-0732">Signal</keyword>
<proteinExistence type="inferred from homology"/>
<dbReference type="SUPFAM" id="SSF56935">
    <property type="entry name" value="Porins"/>
    <property type="match status" value="1"/>
</dbReference>
<evidence type="ECO:0000259" key="9">
    <source>
        <dbReference type="Pfam" id="PF07715"/>
    </source>
</evidence>
<dbReference type="Gene3D" id="2.170.130.10">
    <property type="entry name" value="TonB-dependent receptor, plug domain"/>
    <property type="match status" value="1"/>
</dbReference>
<keyword evidence="10" id="KW-0675">Receptor</keyword>
<comment type="similarity">
    <text evidence="7">Belongs to the TonB-dependent receptor family.</text>
</comment>
<dbReference type="OrthoDB" id="9766643at2"/>
<gene>
    <name evidence="10" type="ORF">VPAL9027_01900</name>
</gene>
<evidence type="ECO:0000313" key="10">
    <source>
        <dbReference type="EMBL" id="SJL83921.1"/>
    </source>
</evidence>
<evidence type="ECO:0000256" key="5">
    <source>
        <dbReference type="ARBA" id="ARBA00023136"/>
    </source>
</evidence>
<dbReference type="GO" id="GO:0009279">
    <property type="term" value="C:cell outer membrane"/>
    <property type="evidence" value="ECO:0007669"/>
    <property type="project" value="UniProtKB-SubCell"/>
</dbReference>
<feature type="domain" description="TonB-dependent receptor plug" evidence="9">
    <location>
        <begin position="59"/>
        <end position="180"/>
    </location>
</feature>
<name>A0A1R4B4V2_9VIBR</name>
<dbReference type="Proteomes" id="UP000189475">
    <property type="component" value="Unassembled WGS sequence"/>
</dbReference>
<dbReference type="Pfam" id="PF07715">
    <property type="entry name" value="Plug"/>
    <property type="match status" value="1"/>
</dbReference>
<evidence type="ECO:0000256" key="3">
    <source>
        <dbReference type="ARBA" id="ARBA00022452"/>
    </source>
</evidence>
<evidence type="ECO:0000256" key="4">
    <source>
        <dbReference type="ARBA" id="ARBA00022692"/>
    </source>
</evidence>
<evidence type="ECO:0000256" key="8">
    <source>
        <dbReference type="SAM" id="SignalP"/>
    </source>
</evidence>
<evidence type="ECO:0000256" key="6">
    <source>
        <dbReference type="ARBA" id="ARBA00023237"/>
    </source>
</evidence>
<keyword evidence="2 7" id="KW-0813">Transport</keyword>
<dbReference type="AlphaFoldDB" id="A0A1R4B4V2"/>
<comment type="subcellular location">
    <subcellularLocation>
        <location evidence="1 7">Cell outer membrane</location>
        <topology evidence="1 7">Multi-pass membrane protein</topology>
    </subcellularLocation>
</comment>
<organism evidence="10 11">
    <name type="scientific">Vibrio palustris</name>
    <dbReference type="NCBI Taxonomy" id="1918946"/>
    <lineage>
        <taxon>Bacteria</taxon>
        <taxon>Pseudomonadati</taxon>
        <taxon>Pseudomonadota</taxon>
        <taxon>Gammaproteobacteria</taxon>
        <taxon>Vibrionales</taxon>
        <taxon>Vibrionaceae</taxon>
        <taxon>Vibrio</taxon>
    </lineage>
</organism>
<dbReference type="STRING" id="1918946.VPAL9027_01900"/>
<feature type="signal peptide" evidence="8">
    <location>
        <begin position="1"/>
        <end position="19"/>
    </location>
</feature>
<evidence type="ECO:0000256" key="1">
    <source>
        <dbReference type="ARBA" id="ARBA00004571"/>
    </source>
</evidence>
<reference evidence="10 11" key="1">
    <citation type="submission" date="2017-02" db="EMBL/GenBank/DDBJ databases">
        <authorList>
            <person name="Peterson S.W."/>
        </authorList>
    </citation>
    <scope>NUCLEOTIDE SEQUENCE [LARGE SCALE GENOMIC DNA]</scope>
    <source>
        <strain evidence="10 11">CECT 9027</strain>
    </source>
</reference>
<feature type="chain" id="PRO_5012932800" evidence="8">
    <location>
        <begin position="20"/>
        <end position="820"/>
    </location>
</feature>